<comment type="caution">
    <text evidence="2">The sequence shown here is derived from an EMBL/GenBank/DDBJ whole genome shotgun (WGS) entry which is preliminary data.</text>
</comment>
<organism evidence="2 3">
    <name type="scientific">Subtercola boreus</name>
    <dbReference type="NCBI Taxonomy" id="120213"/>
    <lineage>
        <taxon>Bacteria</taxon>
        <taxon>Bacillati</taxon>
        <taxon>Actinomycetota</taxon>
        <taxon>Actinomycetes</taxon>
        <taxon>Micrococcales</taxon>
        <taxon>Microbacteriaceae</taxon>
        <taxon>Subtercola</taxon>
    </lineage>
</organism>
<protein>
    <recommendedName>
        <fullName evidence="4">Transposase</fullName>
    </recommendedName>
</protein>
<sequence length="84" mass="9098">MTDPTGSPAAKAHGLSDDTALQREHRRAVAAEAALAELRRRFAVLELRNRELSGILDALSRRGRLESSETPVAPETPAAEEHAE</sequence>
<evidence type="ECO:0008006" key="4">
    <source>
        <dbReference type="Google" id="ProtNLM"/>
    </source>
</evidence>
<evidence type="ECO:0000256" key="1">
    <source>
        <dbReference type="SAM" id="MobiDB-lite"/>
    </source>
</evidence>
<proteinExistence type="predicted"/>
<reference evidence="2 3" key="1">
    <citation type="submission" date="2017-04" db="EMBL/GenBank/DDBJ databases">
        <title>Comparative genome analysis of Subtercola boreus.</title>
        <authorList>
            <person name="Cho Y.-J."/>
            <person name="Cho A."/>
            <person name="Kim O.-S."/>
            <person name="Lee J.-I."/>
        </authorList>
    </citation>
    <scope>NUCLEOTIDE SEQUENCE [LARGE SCALE GENOMIC DNA]</scope>
    <source>
        <strain evidence="2 3">P28004</strain>
    </source>
</reference>
<feature type="region of interest" description="Disordered" evidence="1">
    <location>
        <begin position="1"/>
        <end position="23"/>
    </location>
</feature>
<accession>A0A3E0WF33</accession>
<name>A0A3E0WF33_9MICO</name>
<feature type="region of interest" description="Disordered" evidence="1">
    <location>
        <begin position="58"/>
        <end position="84"/>
    </location>
</feature>
<dbReference type="AlphaFoldDB" id="A0A3E0WF33"/>
<feature type="compositionally biased region" description="Basic and acidic residues" evidence="1">
    <location>
        <begin position="14"/>
        <end position="23"/>
    </location>
</feature>
<dbReference type="EMBL" id="NBXE01000008">
    <property type="protein sequence ID" value="RFA28745.1"/>
    <property type="molecule type" value="Genomic_DNA"/>
</dbReference>
<gene>
    <name evidence="2" type="ORF">B7R25_03220</name>
</gene>
<dbReference type="Proteomes" id="UP000257080">
    <property type="component" value="Unassembled WGS sequence"/>
</dbReference>
<evidence type="ECO:0000313" key="2">
    <source>
        <dbReference type="EMBL" id="RFA28745.1"/>
    </source>
</evidence>
<evidence type="ECO:0000313" key="3">
    <source>
        <dbReference type="Proteomes" id="UP000257080"/>
    </source>
</evidence>
<dbReference type="RefSeq" id="WP_116417541.1">
    <property type="nucleotide sequence ID" value="NZ_NBXC01000008.1"/>
</dbReference>